<dbReference type="GO" id="GO:0005737">
    <property type="term" value="C:cytoplasm"/>
    <property type="evidence" value="ECO:0007669"/>
    <property type="project" value="TreeGrafter"/>
</dbReference>
<keyword evidence="6 8" id="KW-0788">Thiol protease</keyword>
<comment type="catalytic activity">
    <reaction evidence="1 8">
        <text>Thiol-dependent hydrolysis of ester, thioester, amide, peptide and isopeptide bonds formed by the C-terminal Gly of ubiquitin (a 76-residue protein attached to proteins as an intracellular targeting signal).</text>
        <dbReference type="EC" id="3.4.19.12"/>
    </reaction>
</comment>
<comment type="caution">
    <text evidence="7">Lacks conserved residue(s) required for the propagation of feature annotation.</text>
</comment>
<accession>A0A9P4UTX6</accession>
<keyword evidence="11" id="KW-1185">Reference proteome</keyword>
<dbReference type="EMBL" id="MU003771">
    <property type="protein sequence ID" value="KAF2724575.1"/>
    <property type="molecule type" value="Genomic_DNA"/>
</dbReference>
<dbReference type="AlphaFoldDB" id="A0A9P4UTX6"/>
<evidence type="ECO:0000259" key="9">
    <source>
        <dbReference type="PROSITE" id="PS52048"/>
    </source>
</evidence>
<keyword evidence="4 8" id="KW-0833">Ubl conjugation pathway</keyword>
<dbReference type="PRINTS" id="PR00707">
    <property type="entry name" value="UBCTHYDRLASE"/>
</dbReference>
<evidence type="ECO:0000313" key="11">
    <source>
        <dbReference type="Proteomes" id="UP000799441"/>
    </source>
</evidence>
<dbReference type="PROSITE" id="PS52048">
    <property type="entry name" value="UCH_DOMAIN"/>
    <property type="match status" value="1"/>
</dbReference>
<dbReference type="GO" id="GO:0006511">
    <property type="term" value="P:ubiquitin-dependent protein catabolic process"/>
    <property type="evidence" value="ECO:0007669"/>
    <property type="project" value="UniProtKB-UniRule"/>
</dbReference>
<evidence type="ECO:0000256" key="6">
    <source>
        <dbReference type="ARBA" id="ARBA00022807"/>
    </source>
</evidence>
<evidence type="ECO:0000256" key="7">
    <source>
        <dbReference type="PROSITE-ProRule" id="PRU01393"/>
    </source>
</evidence>
<dbReference type="InterPro" id="IPR001578">
    <property type="entry name" value="Peptidase_C12_UCH"/>
</dbReference>
<keyword evidence="3 8" id="KW-0645">Protease</keyword>
<dbReference type="Gene3D" id="3.40.532.10">
    <property type="entry name" value="Peptidase C12, ubiquitin carboxyl-terminal hydrolase"/>
    <property type="match status" value="1"/>
</dbReference>
<dbReference type="PANTHER" id="PTHR10589:SF17">
    <property type="entry name" value="UBIQUITIN CARBOXYL-TERMINAL HYDROLASE"/>
    <property type="match status" value="1"/>
</dbReference>
<evidence type="ECO:0000256" key="5">
    <source>
        <dbReference type="ARBA" id="ARBA00022801"/>
    </source>
</evidence>
<feature type="domain" description="UCH catalytic" evidence="9">
    <location>
        <begin position="16"/>
        <end position="252"/>
    </location>
</feature>
<comment type="caution">
    <text evidence="10">The sequence shown here is derived from an EMBL/GenBank/DDBJ whole genome shotgun (WGS) entry which is preliminary data.</text>
</comment>
<dbReference type="InterPro" id="IPR036959">
    <property type="entry name" value="Peptidase_C12_UCH_sf"/>
</dbReference>
<gene>
    <name evidence="10" type="ORF">K431DRAFT_282006</name>
</gene>
<name>A0A9P4UTX6_9PEZI</name>
<dbReference type="Proteomes" id="UP000799441">
    <property type="component" value="Unassembled WGS sequence"/>
</dbReference>
<protein>
    <recommendedName>
        <fullName evidence="8">Ubiquitin carboxyl-terminal hydrolase</fullName>
        <ecNumber evidence="8">3.4.19.12</ecNumber>
    </recommendedName>
</protein>
<dbReference type="GO" id="GO:0016579">
    <property type="term" value="P:protein deubiquitination"/>
    <property type="evidence" value="ECO:0007669"/>
    <property type="project" value="TreeGrafter"/>
</dbReference>
<dbReference type="InterPro" id="IPR038765">
    <property type="entry name" value="Papain-like_cys_pep_sf"/>
</dbReference>
<comment type="similarity">
    <text evidence="2 7 8">Belongs to the peptidase C12 family.</text>
</comment>
<dbReference type="CDD" id="cd09616">
    <property type="entry name" value="Peptidase_C12_UCH_L1_L3"/>
    <property type="match status" value="1"/>
</dbReference>
<dbReference type="PANTHER" id="PTHR10589">
    <property type="entry name" value="UBIQUITIN CARBOXYL-TERMINAL HYDROLASE"/>
    <property type="match status" value="1"/>
</dbReference>
<reference evidence="10" key="1">
    <citation type="journal article" date="2020" name="Stud. Mycol.">
        <title>101 Dothideomycetes genomes: a test case for predicting lifestyles and emergence of pathogens.</title>
        <authorList>
            <person name="Haridas S."/>
            <person name="Albert R."/>
            <person name="Binder M."/>
            <person name="Bloem J."/>
            <person name="Labutti K."/>
            <person name="Salamov A."/>
            <person name="Andreopoulos B."/>
            <person name="Baker S."/>
            <person name="Barry K."/>
            <person name="Bills G."/>
            <person name="Bluhm B."/>
            <person name="Cannon C."/>
            <person name="Castanera R."/>
            <person name="Culley D."/>
            <person name="Daum C."/>
            <person name="Ezra D."/>
            <person name="Gonzalez J."/>
            <person name="Henrissat B."/>
            <person name="Kuo A."/>
            <person name="Liang C."/>
            <person name="Lipzen A."/>
            <person name="Lutzoni F."/>
            <person name="Magnuson J."/>
            <person name="Mondo S."/>
            <person name="Nolan M."/>
            <person name="Ohm R."/>
            <person name="Pangilinan J."/>
            <person name="Park H.-J."/>
            <person name="Ramirez L."/>
            <person name="Alfaro M."/>
            <person name="Sun H."/>
            <person name="Tritt A."/>
            <person name="Yoshinaga Y."/>
            <person name="Zwiers L.-H."/>
            <person name="Turgeon B."/>
            <person name="Goodwin S."/>
            <person name="Spatafora J."/>
            <person name="Crous P."/>
            <person name="Grigoriev I."/>
        </authorList>
    </citation>
    <scope>NUCLEOTIDE SEQUENCE</scope>
    <source>
        <strain evidence="10">CBS 116435</strain>
    </source>
</reference>
<dbReference type="Pfam" id="PF01088">
    <property type="entry name" value="Peptidase_C12"/>
    <property type="match status" value="1"/>
</dbReference>
<sequence length="257" mass="27997">MSHHPLVYLNKDGKKTFVPLENNPEVFTRLSHNLGLSSELGFYDVYSVNEPDLLALVPRPVYALICILPMDIFYRVRSAQHASGEVKYPKQLTYDGSGPDEPVVWFNQTIGHACGLIALLHGLANGKARDYVKTDSDLHRLLDDAVPLKPSPRAELLYNSQALERAHMAAAVNGDSVPPSAAEPIGYGFLCYVKGKDGHLYDLEGFWGGPIDLGALDEGDDMLSENALSAGIRKFTSEADGNAEFSIIALAPKVEDA</sequence>
<keyword evidence="5 8" id="KW-0378">Hydrolase</keyword>
<organism evidence="10 11">
    <name type="scientific">Polychaeton citri CBS 116435</name>
    <dbReference type="NCBI Taxonomy" id="1314669"/>
    <lineage>
        <taxon>Eukaryota</taxon>
        <taxon>Fungi</taxon>
        <taxon>Dikarya</taxon>
        <taxon>Ascomycota</taxon>
        <taxon>Pezizomycotina</taxon>
        <taxon>Dothideomycetes</taxon>
        <taxon>Dothideomycetidae</taxon>
        <taxon>Capnodiales</taxon>
        <taxon>Capnodiaceae</taxon>
        <taxon>Polychaeton</taxon>
    </lineage>
</organism>
<evidence type="ECO:0000256" key="4">
    <source>
        <dbReference type="ARBA" id="ARBA00022786"/>
    </source>
</evidence>
<evidence type="ECO:0000256" key="2">
    <source>
        <dbReference type="ARBA" id="ARBA00009326"/>
    </source>
</evidence>
<proteinExistence type="inferred from homology"/>
<dbReference type="EC" id="3.4.19.12" evidence="8"/>
<evidence type="ECO:0000256" key="1">
    <source>
        <dbReference type="ARBA" id="ARBA00000707"/>
    </source>
</evidence>
<evidence type="ECO:0000256" key="3">
    <source>
        <dbReference type="ARBA" id="ARBA00022670"/>
    </source>
</evidence>
<evidence type="ECO:0000313" key="10">
    <source>
        <dbReference type="EMBL" id="KAF2724575.1"/>
    </source>
</evidence>
<dbReference type="OrthoDB" id="427186at2759"/>
<dbReference type="SUPFAM" id="SSF54001">
    <property type="entry name" value="Cysteine proteinases"/>
    <property type="match status" value="1"/>
</dbReference>
<evidence type="ECO:0000256" key="8">
    <source>
        <dbReference type="RuleBase" id="RU361215"/>
    </source>
</evidence>
<dbReference type="GO" id="GO:0004843">
    <property type="term" value="F:cysteine-type deubiquitinase activity"/>
    <property type="evidence" value="ECO:0007669"/>
    <property type="project" value="UniProtKB-EC"/>
</dbReference>